<dbReference type="CTD" id="31705"/>
<dbReference type="InterPro" id="IPR052469">
    <property type="entry name" value="MEIOB"/>
</dbReference>
<keyword evidence="2" id="KW-0469">Meiosis</keyword>
<dbReference type="RefSeq" id="XP_034240920.1">
    <property type="nucleotide sequence ID" value="XM_034385029.1"/>
</dbReference>
<dbReference type="Proteomes" id="UP000515158">
    <property type="component" value="Unplaced"/>
</dbReference>
<dbReference type="AlphaFoldDB" id="A0A6P8YTW0"/>
<keyword evidence="5" id="KW-1185">Reference proteome</keyword>
<dbReference type="GeneID" id="117645108"/>
<evidence type="ECO:0000256" key="3">
    <source>
        <dbReference type="ARBA" id="ARBA00038329"/>
    </source>
</evidence>
<dbReference type="SUPFAM" id="SSF50249">
    <property type="entry name" value="Nucleic acid-binding proteins"/>
    <property type="match status" value="2"/>
</dbReference>
<sequence>MASHMGVRRVVLADVCPGLDDTLIVGIIIASQSAKTINSKKDNSPRGVWNFTLRDSPEDYINVTVWGSPAFIENCSEEFHIGDVVSVTKARITFRVTGGADDNFRPDVSSQFQLTLSEGTSEIKHHNFPDSPNFLYLMHIPTKQSLDIVPLRDISASNDAMLGSFINILVAVQTVQRARQLKGRNGQQYELREVVVFDQTSSGVSIQLWDKEINYQASQWKPRETILFMADIKMKWDMSREACVPEVTSRTVITVGPQTPEAECLSVYARAAPLHATAIIDHLASNLVDVGSIRNVMSVRSILSRAWADLNITMSNEEQQFTALVYSKITHLDLHHENVLLIKCTSCNSLSSSGNSCSNPECPVEQGIDIFIPKRTFNIRISLSDHTGTLKNCRLTAEAAEAVLGCSVAQFDAMSHNQKSVLSCNFILERCAARVLVLKASKDRRQPVVSMVSCTIADNGEVASRLPLV</sequence>
<dbReference type="PANTHER" id="PTHR21166">
    <property type="entry name" value="CELL DIVISION CONTROL PROTEIN 24 OB DOMAIN-CONTAINING PROTEIN-RELATED"/>
    <property type="match status" value="1"/>
</dbReference>
<reference evidence="6" key="1">
    <citation type="submission" date="2025-08" db="UniProtKB">
        <authorList>
            <consortium name="RefSeq"/>
        </authorList>
    </citation>
    <scope>IDENTIFICATION</scope>
    <source>
        <tissue evidence="6">Total insect</tissue>
    </source>
</reference>
<organism evidence="6">
    <name type="scientific">Thrips palmi</name>
    <name type="common">Melon thrips</name>
    <dbReference type="NCBI Taxonomy" id="161013"/>
    <lineage>
        <taxon>Eukaryota</taxon>
        <taxon>Metazoa</taxon>
        <taxon>Ecdysozoa</taxon>
        <taxon>Arthropoda</taxon>
        <taxon>Hexapoda</taxon>
        <taxon>Insecta</taxon>
        <taxon>Pterygota</taxon>
        <taxon>Neoptera</taxon>
        <taxon>Paraneoptera</taxon>
        <taxon>Thysanoptera</taxon>
        <taxon>Terebrantia</taxon>
        <taxon>Thripoidea</taxon>
        <taxon>Thripidae</taxon>
        <taxon>Thrips</taxon>
    </lineage>
</organism>
<accession>A0A6P8YTW0</accession>
<dbReference type="InterPro" id="IPR012340">
    <property type="entry name" value="NA-bd_OB-fold"/>
</dbReference>
<dbReference type="GO" id="GO:0003697">
    <property type="term" value="F:single-stranded DNA binding"/>
    <property type="evidence" value="ECO:0007669"/>
    <property type="project" value="TreeGrafter"/>
</dbReference>
<dbReference type="CDD" id="cd03524">
    <property type="entry name" value="RPA2_OBF_family"/>
    <property type="match status" value="1"/>
</dbReference>
<evidence type="ECO:0000313" key="5">
    <source>
        <dbReference type="Proteomes" id="UP000515158"/>
    </source>
</evidence>
<evidence type="ECO:0000313" key="6">
    <source>
        <dbReference type="RefSeq" id="XP_034240920.1"/>
    </source>
</evidence>
<dbReference type="InterPro" id="IPR056880">
    <property type="entry name" value="OB_MEIOB_N"/>
</dbReference>
<dbReference type="OrthoDB" id="9937820at2759"/>
<dbReference type="InParanoid" id="A0A6P8YTW0"/>
<evidence type="ECO:0000256" key="1">
    <source>
        <dbReference type="ARBA" id="ARBA00023125"/>
    </source>
</evidence>
<dbReference type="KEGG" id="tpal:117645108"/>
<evidence type="ECO:0000256" key="2">
    <source>
        <dbReference type="ARBA" id="ARBA00023254"/>
    </source>
</evidence>
<dbReference type="GO" id="GO:0000712">
    <property type="term" value="P:resolution of meiotic recombination intermediates"/>
    <property type="evidence" value="ECO:0007669"/>
    <property type="project" value="TreeGrafter"/>
</dbReference>
<dbReference type="GO" id="GO:0008310">
    <property type="term" value="F:single-stranded DNA 3'-5' DNA exonuclease activity"/>
    <property type="evidence" value="ECO:0007669"/>
    <property type="project" value="TreeGrafter"/>
</dbReference>
<feature type="domain" description="MEIOB-like N-terminal" evidence="4">
    <location>
        <begin position="7"/>
        <end position="143"/>
    </location>
</feature>
<proteinExistence type="inferred from homology"/>
<protein>
    <submittedName>
        <fullName evidence="6">Meiosis-specific with OB domain-containing protein</fullName>
    </submittedName>
</protein>
<dbReference type="Pfam" id="PF24903">
    <property type="entry name" value="OB_MEIOB_N"/>
    <property type="match status" value="1"/>
</dbReference>
<gene>
    <name evidence="6" type="primary">LOC117645108</name>
</gene>
<comment type="similarity">
    <text evidence="3">Belongs to the MEIOB family.</text>
</comment>
<evidence type="ECO:0000259" key="4">
    <source>
        <dbReference type="Pfam" id="PF24903"/>
    </source>
</evidence>
<dbReference type="PANTHER" id="PTHR21166:SF2">
    <property type="entry name" value="CELL DIVISION CONTROL PROTEIN 24 OB DOMAIN-CONTAINING PROTEIN-RELATED"/>
    <property type="match status" value="1"/>
</dbReference>
<dbReference type="FunCoup" id="A0A6P8YTW0">
    <property type="interactions" value="3"/>
</dbReference>
<keyword evidence="1" id="KW-0238">DNA-binding</keyword>
<name>A0A6P8YTW0_THRPL</name>
<dbReference type="Gene3D" id="2.40.50.140">
    <property type="entry name" value="Nucleic acid-binding proteins"/>
    <property type="match status" value="3"/>
</dbReference>